<dbReference type="InterPro" id="IPR013783">
    <property type="entry name" value="Ig-like_fold"/>
</dbReference>
<dbReference type="GO" id="GO:0050808">
    <property type="term" value="P:synapse organization"/>
    <property type="evidence" value="ECO:0007669"/>
    <property type="project" value="TreeGrafter"/>
</dbReference>
<evidence type="ECO:0000313" key="3">
    <source>
        <dbReference type="Proteomes" id="UP001445076"/>
    </source>
</evidence>
<evidence type="ECO:0000313" key="2">
    <source>
        <dbReference type="EMBL" id="KAK8738915.1"/>
    </source>
</evidence>
<dbReference type="Pfam" id="PF07686">
    <property type="entry name" value="V-set"/>
    <property type="match status" value="1"/>
</dbReference>
<name>A0AAW0X318_CHEQU</name>
<dbReference type="SUPFAM" id="SSF48726">
    <property type="entry name" value="Immunoglobulin"/>
    <property type="match status" value="1"/>
</dbReference>
<dbReference type="InterPro" id="IPR007110">
    <property type="entry name" value="Ig-like_dom"/>
</dbReference>
<reference evidence="2 3" key="1">
    <citation type="journal article" date="2024" name="BMC Genomics">
        <title>Genome assembly of redclaw crayfish (Cherax quadricarinatus) provides insights into its immune adaptation and hypoxia tolerance.</title>
        <authorList>
            <person name="Liu Z."/>
            <person name="Zheng J."/>
            <person name="Li H."/>
            <person name="Fang K."/>
            <person name="Wang S."/>
            <person name="He J."/>
            <person name="Zhou D."/>
            <person name="Weng S."/>
            <person name="Chi M."/>
            <person name="Gu Z."/>
            <person name="He J."/>
            <person name="Li F."/>
            <person name="Wang M."/>
        </authorList>
    </citation>
    <scope>NUCLEOTIDE SEQUENCE [LARGE SCALE GENOMIC DNA]</scope>
    <source>
        <strain evidence="2">ZL_2023a</strain>
    </source>
</reference>
<dbReference type="InterPro" id="IPR003599">
    <property type="entry name" value="Ig_sub"/>
</dbReference>
<dbReference type="InterPro" id="IPR036179">
    <property type="entry name" value="Ig-like_dom_sf"/>
</dbReference>
<comment type="caution">
    <text evidence="2">The sequence shown here is derived from an EMBL/GenBank/DDBJ whole genome shotgun (WGS) entry which is preliminary data.</text>
</comment>
<organism evidence="2 3">
    <name type="scientific">Cherax quadricarinatus</name>
    <name type="common">Australian red claw crayfish</name>
    <dbReference type="NCBI Taxonomy" id="27406"/>
    <lineage>
        <taxon>Eukaryota</taxon>
        <taxon>Metazoa</taxon>
        <taxon>Ecdysozoa</taxon>
        <taxon>Arthropoda</taxon>
        <taxon>Crustacea</taxon>
        <taxon>Multicrustacea</taxon>
        <taxon>Malacostraca</taxon>
        <taxon>Eumalacostraca</taxon>
        <taxon>Eucarida</taxon>
        <taxon>Decapoda</taxon>
        <taxon>Pleocyemata</taxon>
        <taxon>Astacidea</taxon>
        <taxon>Parastacoidea</taxon>
        <taxon>Parastacidae</taxon>
        <taxon>Cherax</taxon>
    </lineage>
</organism>
<dbReference type="InterPro" id="IPR013106">
    <property type="entry name" value="Ig_V-set"/>
</dbReference>
<dbReference type="AlphaFoldDB" id="A0AAW0X318"/>
<dbReference type="PANTHER" id="PTHR23279">
    <property type="entry name" value="DEFECTIVE PROBOSCIS EXTENSION RESPONSE DPR -RELATED"/>
    <property type="match status" value="1"/>
</dbReference>
<gene>
    <name evidence="2" type="ORF">OTU49_003736</name>
</gene>
<dbReference type="GO" id="GO:0032589">
    <property type="term" value="C:neuron projection membrane"/>
    <property type="evidence" value="ECO:0007669"/>
    <property type="project" value="TreeGrafter"/>
</dbReference>
<proteinExistence type="predicted"/>
<feature type="domain" description="Ig-like" evidence="1">
    <location>
        <begin position="2"/>
        <end position="98"/>
    </location>
</feature>
<dbReference type="InterPro" id="IPR037448">
    <property type="entry name" value="Zig-8"/>
</dbReference>
<sequence length="120" mass="13209">RPSLATPLQNLTVAAGRRARLTCVVENLGNYKVAWTHYGRTGRAVLTVDTQVITKNQRVSLLKERGGASWSLVIKNVTTTDLGDYLCQVNTVPPEKLYFHISVVVPPVIVRPPEDVTVAE</sequence>
<protein>
    <recommendedName>
        <fullName evidence="1">Ig-like domain-containing protein</fullName>
    </recommendedName>
</protein>
<dbReference type="Proteomes" id="UP001445076">
    <property type="component" value="Unassembled WGS sequence"/>
</dbReference>
<evidence type="ECO:0000259" key="1">
    <source>
        <dbReference type="PROSITE" id="PS50835"/>
    </source>
</evidence>
<feature type="non-terminal residue" evidence="2">
    <location>
        <position position="120"/>
    </location>
</feature>
<accession>A0AAW0X318</accession>
<dbReference type="PANTHER" id="PTHR23279:SF36">
    <property type="entry name" value="DEFECTIVE PROBOSCIS EXTENSION RESPONSE 9, ISOFORM A"/>
    <property type="match status" value="1"/>
</dbReference>
<dbReference type="EMBL" id="JARKIK010000038">
    <property type="protein sequence ID" value="KAK8738915.1"/>
    <property type="molecule type" value="Genomic_DNA"/>
</dbReference>
<dbReference type="SMART" id="SM00409">
    <property type="entry name" value="IG"/>
    <property type="match status" value="1"/>
</dbReference>
<keyword evidence="3" id="KW-1185">Reference proteome</keyword>
<feature type="non-terminal residue" evidence="2">
    <location>
        <position position="1"/>
    </location>
</feature>
<dbReference type="Gene3D" id="2.60.40.10">
    <property type="entry name" value="Immunoglobulins"/>
    <property type="match status" value="1"/>
</dbReference>
<dbReference type="PROSITE" id="PS50835">
    <property type="entry name" value="IG_LIKE"/>
    <property type="match status" value="1"/>
</dbReference>